<reference evidence="9 11" key="1">
    <citation type="submission" date="2015-02" db="EMBL/GenBank/DDBJ databases">
        <authorList>
            <person name="Chooi Y.-H."/>
        </authorList>
    </citation>
    <scope>NUCLEOTIDE SEQUENCE [LARGE SCALE GENOMIC DNA]</scope>
    <source>
        <strain evidence="9">E3</strain>
    </source>
</reference>
<dbReference type="GO" id="GO:0005739">
    <property type="term" value="C:mitochondrion"/>
    <property type="evidence" value="ECO:0007669"/>
    <property type="project" value="UniProtKB-SubCell"/>
</dbReference>
<sequence>MALLARRRACLLPRWPRRLAASTSATPDDAGPGDGGGGADDDDEIPRLRSGSVSTTKEARAAQQAVAIANGSLPHFDSFALVRTLRDAGFTEQQAVAVLQALHQTTQEAHRVSSATLASRVDFASLRSELNEIVFNASLKNDLRIRHQKDTTNAELGTIRNTLESMRHNQKTDDIKISSEIHMLLKTHQSEISQEISRLERKIDTNKARLETEHELVQNRIIRTTLGVAALILGALRVFWT</sequence>
<keyword evidence="6 10" id="KW-0496">Mitochondrion</keyword>
<evidence type="ECO:0000256" key="2">
    <source>
        <dbReference type="ARBA" id="ARBA00004370"/>
    </source>
</evidence>
<dbReference type="OrthoDB" id="889336at2759"/>
<evidence type="ECO:0000256" key="7">
    <source>
        <dbReference type="ARBA" id="ARBA00023136"/>
    </source>
</evidence>
<evidence type="ECO:0000256" key="5">
    <source>
        <dbReference type="ARBA" id="ARBA00023054"/>
    </source>
</evidence>
<evidence type="ECO:0008006" key="13">
    <source>
        <dbReference type="Google" id="ProtNLM"/>
    </source>
</evidence>
<reference evidence="10 12" key="2">
    <citation type="submission" date="2018-03" db="EMBL/GenBank/DDBJ databases">
        <authorList>
            <person name="Fogelqvist J."/>
        </authorList>
    </citation>
    <scope>NUCLEOTIDE SEQUENCE [LARGE SCALE GENOMIC DNA]</scope>
</reference>
<protein>
    <recommendedName>
        <fullName evidence="13">DUF1640 domain-containing protein</fullName>
    </recommendedName>
</protein>
<dbReference type="GO" id="GO:0016020">
    <property type="term" value="C:membrane"/>
    <property type="evidence" value="ECO:0007669"/>
    <property type="project" value="UniProtKB-SubCell"/>
</dbReference>
<evidence type="ECO:0000313" key="11">
    <source>
        <dbReference type="Proteomes" id="UP000039324"/>
    </source>
</evidence>
<geneLocation type="mitochondrion" evidence="10"/>
<keyword evidence="5" id="KW-0175">Coiled coil</keyword>
<dbReference type="Pfam" id="PF07798">
    <property type="entry name" value="CCDC90-like"/>
    <property type="match status" value="1"/>
</dbReference>
<keyword evidence="4" id="KW-1133">Transmembrane helix</keyword>
<evidence type="ECO:0000256" key="4">
    <source>
        <dbReference type="ARBA" id="ARBA00022989"/>
    </source>
</evidence>
<name>A0A0G4IMC3_PLABS</name>
<evidence type="ECO:0000256" key="1">
    <source>
        <dbReference type="ARBA" id="ARBA00004173"/>
    </source>
</evidence>
<dbReference type="Proteomes" id="UP000290189">
    <property type="component" value="Unassembled WGS sequence"/>
</dbReference>
<dbReference type="EMBL" id="CDSF01000057">
    <property type="protein sequence ID" value="CEO96250.1"/>
    <property type="molecule type" value="Genomic_DNA"/>
</dbReference>
<comment type="subcellular location">
    <subcellularLocation>
        <location evidence="2">Membrane</location>
    </subcellularLocation>
    <subcellularLocation>
        <location evidence="1">Mitochondrion</location>
    </subcellularLocation>
</comment>
<evidence type="ECO:0000256" key="3">
    <source>
        <dbReference type="ARBA" id="ARBA00022692"/>
    </source>
</evidence>
<keyword evidence="11" id="KW-1185">Reference proteome</keyword>
<evidence type="ECO:0000256" key="6">
    <source>
        <dbReference type="ARBA" id="ARBA00023128"/>
    </source>
</evidence>
<feature type="region of interest" description="Disordered" evidence="8">
    <location>
        <begin position="18"/>
        <end position="56"/>
    </location>
</feature>
<dbReference type="STRING" id="37360.A0A0G4IMC3"/>
<dbReference type="Gene3D" id="1.20.5.340">
    <property type="match status" value="1"/>
</dbReference>
<keyword evidence="3" id="KW-0812">Transmembrane</keyword>
<dbReference type="Proteomes" id="UP000039324">
    <property type="component" value="Unassembled WGS sequence"/>
</dbReference>
<evidence type="ECO:0000313" key="10">
    <source>
        <dbReference type="EMBL" id="SPQ99184.1"/>
    </source>
</evidence>
<accession>A0A0G4IMC3</accession>
<dbReference type="PANTHER" id="PTHR14360:SF1">
    <property type="entry name" value="PROTEIN FMP32, MITOCHONDRIAL"/>
    <property type="match status" value="1"/>
</dbReference>
<proteinExistence type="predicted"/>
<evidence type="ECO:0000313" key="9">
    <source>
        <dbReference type="EMBL" id="CEO96250.1"/>
    </source>
</evidence>
<organism evidence="9 11">
    <name type="scientific">Plasmodiophora brassicae</name>
    <name type="common">Clubroot disease agent</name>
    <dbReference type="NCBI Taxonomy" id="37360"/>
    <lineage>
        <taxon>Eukaryota</taxon>
        <taxon>Sar</taxon>
        <taxon>Rhizaria</taxon>
        <taxon>Endomyxa</taxon>
        <taxon>Phytomyxea</taxon>
        <taxon>Plasmodiophorida</taxon>
        <taxon>Plasmodiophoridae</taxon>
        <taxon>Plasmodiophora</taxon>
    </lineage>
</organism>
<keyword evidence="7" id="KW-0472">Membrane</keyword>
<evidence type="ECO:0000313" key="12">
    <source>
        <dbReference type="Proteomes" id="UP000290189"/>
    </source>
</evidence>
<gene>
    <name evidence="9" type="ORF">PBRA_004921</name>
    <name evidence="10" type="ORF">PLBR_LOCUS6399</name>
</gene>
<dbReference type="InterPro" id="IPR024461">
    <property type="entry name" value="CCDC90-like"/>
</dbReference>
<dbReference type="EMBL" id="OVEO01000011">
    <property type="protein sequence ID" value="SPQ99184.1"/>
    <property type="molecule type" value="Genomic_DNA"/>
</dbReference>
<evidence type="ECO:0000256" key="8">
    <source>
        <dbReference type="SAM" id="MobiDB-lite"/>
    </source>
</evidence>
<dbReference type="AlphaFoldDB" id="A0A0G4IMC3"/>
<dbReference type="PANTHER" id="PTHR14360">
    <property type="entry name" value="PROTEIN FMP32, MITOCHONDRIAL"/>
    <property type="match status" value="1"/>
</dbReference>